<dbReference type="GO" id="GO:0003964">
    <property type="term" value="F:RNA-directed DNA polymerase activity"/>
    <property type="evidence" value="ECO:0007669"/>
    <property type="project" value="UniProtKB-KW"/>
</dbReference>
<dbReference type="AlphaFoldDB" id="A0A699TEB7"/>
<feature type="region of interest" description="Disordered" evidence="1">
    <location>
        <begin position="94"/>
        <end position="161"/>
    </location>
</feature>
<evidence type="ECO:0000256" key="1">
    <source>
        <dbReference type="SAM" id="MobiDB-lite"/>
    </source>
</evidence>
<proteinExistence type="predicted"/>
<keyword evidence="2" id="KW-0695">RNA-directed DNA polymerase</keyword>
<keyword evidence="2" id="KW-0808">Transferase</keyword>
<gene>
    <name evidence="2" type="ORF">Tci_880881</name>
</gene>
<protein>
    <submittedName>
        <fullName evidence="2">RNA-directed DNA polymerase, eukaryota</fullName>
    </submittedName>
</protein>
<reference evidence="2" key="1">
    <citation type="journal article" date="2019" name="Sci. Rep.">
        <title>Draft genome of Tanacetum cinerariifolium, the natural source of mosquito coil.</title>
        <authorList>
            <person name="Yamashiro T."/>
            <person name="Shiraishi A."/>
            <person name="Satake H."/>
            <person name="Nakayama K."/>
        </authorList>
    </citation>
    <scope>NUCLEOTIDE SEQUENCE</scope>
</reference>
<comment type="caution">
    <text evidence="2">The sequence shown here is derived from an EMBL/GenBank/DDBJ whole genome shotgun (WGS) entry which is preliminary data.</text>
</comment>
<accession>A0A699TEB7</accession>
<sequence>FINHIGINSWFQVIQDASPDFVSDERTVWMDIEGIPLRAWSRETFKKIGKKLGETLDLEDNVDTSFGCKWLCVKTAHPVLISETFKIIVKERVDDDGSDDDDVPETVFGSNTSSPNQDNVTSESRPSLSHPPGSTPEGVVHHEMLGTVNGEADNNGGKDNP</sequence>
<feature type="non-terminal residue" evidence="2">
    <location>
        <position position="161"/>
    </location>
</feature>
<evidence type="ECO:0000313" key="2">
    <source>
        <dbReference type="EMBL" id="GFD08912.1"/>
    </source>
</evidence>
<name>A0A699TEB7_TANCI</name>
<feature type="non-terminal residue" evidence="2">
    <location>
        <position position="1"/>
    </location>
</feature>
<keyword evidence="2" id="KW-0548">Nucleotidyltransferase</keyword>
<organism evidence="2">
    <name type="scientific">Tanacetum cinerariifolium</name>
    <name type="common">Dalmatian daisy</name>
    <name type="synonym">Chrysanthemum cinerariifolium</name>
    <dbReference type="NCBI Taxonomy" id="118510"/>
    <lineage>
        <taxon>Eukaryota</taxon>
        <taxon>Viridiplantae</taxon>
        <taxon>Streptophyta</taxon>
        <taxon>Embryophyta</taxon>
        <taxon>Tracheophyta</taxon>
        <taxon>Spermatophyta</taxon>
        <taxon>Magnoliopsida</taxon>
        <taxon>eudicotyledons</taxon>
        <taxon>Gunneridae</taxon>
        <taxon>Pentapetalae</taxon>
        <taxon>asterids</taxon>
        <taxon>campanulids</taxon>
        <taxon>Asterales</taxon>
        <taxon>Asteraceae</taxon>
        <taxon>Asteroideae</taxon>
        <taxon>Anthemideae</taxon>
        <taxon>Anthemidinae</taxon>
        <taxon>Tanacetum</taxon>
    </lineage>
</organism>
<feature type="compositionally biased region" description="Polar residues" evidence="1">
    <location>
        <begin position="108"/>
        <end position="127"/>
    </location>
</feature>
<dbReference type="EMBL" id="BKCJ011241728">
    <property type="protein sequence ID" value="GFD08912.1"/>
    <property type="molecule type" value="Genomic_DNA"/>
</dbReference>